<dbReference type="PANTHER" id="PTHR28254">
    <property type="entry name" value="CYTOCHROME B-C1 COMPLEX SUBUNIT 10"/>
    <property type="match status" value="1"/>
</dbReference>
<dbReference type="InterPro" id="IPR019182">
    <property type="entry name" value="Cytochrome_b-c1_su10_fun"/>
</dbReference>
<accession>A0AA39UBI7</accession>
<gene>
    <name evidence="2" type="ORF">IW261DRAFT_1462046</name>
</gene>
<keyword evidence="1" id="KW-0472">Membrane</keyword>
<organism evidence="2 3">
    <name type="scientific">Armillaria novae-zelandiae</name>
    <dbReference type="NCBI Taxonomy" id="153914"/>
    <lineage>
        <taxon>Eukaryota</taxon>
        <taxon>Fungi</taxon>
        <taxon>Dikarya</taxon>
        <taxon>Basidiomycota</taxon>
        <taxon>Agaricomycotina</taxon>
        <taxon>Agaricomycetes</taxon>
        <taxon>Agaricomycetidae</taxon>
        <taxon>Agaricales</taxon>
        <taxon>Marasmiineae</taxon>
        <taxon>Physalacriaceae</taxon>
        <taxon>Armillaria</taxon>
    </lineage>
</organism>
<dbReference type="AlphaFoldDB" id="A0AA39UBI7"/>
<dbReference type="PANTHER" id="PTHR28254:SF1">
    <property type="entry name" value="CYTOCHROME B-C1 COMPLEX SUBUNIT 10, MITOCHONDRIAL"/>
    <property type="match status" value="1"/>
</dbReference>
<dbReference type="GO" id="GO:0005739">
    <property type="term" value="C:mitochondrion"/>
    <property type="evidence" value="ECO:0007669"/>
    <property type="project" value="GOC"/>
</dbReference>
<dbReference type="Proteomes" id="UP001175227">
    <property type="component" value="Unassembled WGS sequence"/>
</dbReference>
<keyword evidence="1" id="KW-0812">Transmembrane</keyword>
<evidence type="ECO:0000256" key="1">
    <source>
        <dbReference type="SAM" id="Phobius"/>
    </source>
</evidence>
<evidence type="ECO:0000313" key="3">
    <source>
        <dbReference type="Proteomes" id="UP001175227"/>
    </source>
</evidence>
<proteinExistence type="predicted"/>
<name>A0AA39UBI7_9AGAR</name>
<dbReference type="EMBL" id="JAUEPR010000006">
    <property type="protein sequence ID" value="KAK0483192.1"/>
    <property type="molecule type" value="Genomic_DNA"/>
</dbReference>
<sequence>MIHSATSGRFPAVVRIVEQRSSSYTMSRIQYSARSPFQLANSFTKPWVGTLGIWGAGAGTAALLFLSVTPLVRRELLVKVPLLGSFYEDKVPASDKPF</sequence>
<feature type="transmembrane region" description="Helical" evidence="1">
    <location>
        <begin position="51"/>
        <end position="72"/>
    </location>
</feature>
<dbReference type="Pfam" id="PF09796">
    <property type="entry name" value="QCR10"/>
    <property type="match status" value="1"/>
</dbReference>
<keyword evidence="3" id="KW-1185">Reference proteome</keyword>
<reference evidence="2" key="1">
    <citation type="submission" date="2023-06" db="EMBL/GenBank/DDBJ databases">
        <authorList>
            <consortium name="Lawrence Berkeley National Laboratory"/>
            <person name="Ahrendt S."/>
            <person name="Sahu N."/>
            <person name="Indic B."/>
            <person name="Wong-Bajracharya J."/>
            <person name="Merenyi Z."/>
            <person name="Ke H.-M."/>
            <person name="Monk M."/>
            <person name="Kocsube S."/>
            <person name="Drula E."/>
            <person name="Lipzen A."/>
            <person name="Balint B."/>
            <person name="Henrissat B."/>
            <person name="Andreopoulos B."/>
            <person name="Martin F.M."/>
            <person name="Harder C.B."/>
            <person name="Rigling D."/>
            <person name="Ford K.L."/>
            <person name="Foster G.D."/>
            <person name="Pangilinan J."/>
            <person name="Papanicolaou A."/>
            <person name="Barry K."/>
            <person name="LaButti K."/>
            <person name="Viragh M."/>
            <person name="Koriabine M."/>
            <person name="Yan M."/>
            <person name="Riley R."/>
            <person name="Champramary S."/>
            <person name="Plett K.L."/>
            <person name="Tsai I.J."/>
            <person name="Slot J."/>
            <person name="Sipos G."/>
            <person name="Plett J."/>
            <person name="Nagy L.G."/>
            <person name="Grigoriev I.V."/>
        </authorList>
    </citation>
    <scope>NUCLEOTIDE SEQUENCE</scope>
    <source>
        <strain evidence="2">ICMP 16352</strain>
    </source>
</reference>
<dbReference type="GO" id="GO:0006122">
    <property type="term" value="P:mitochondrial electron transport, ubiquinol to cytochrome c"/>
    <property type="evidence" value="ECO:0007669"/>
    <property type="project" value="InterPro"/>
</dbReference>
<protein>
    <submittedName>
        <fullName evidence="2">Uncharacterized protein</fullName>
    </submittedName>
</protein>
<comment type="caution">
    <text evidence="2">The sequence shown here is derived from an EMBL/GenBank/DDBJ whole genome shotgun (WGS) entry which is preliminary data.</text>
</comment>
<evidence type="ECO:0000313" key="2">
    <source>
        <dbReference type="EMBL" id="KAK0483192.1"/>
    </source>
</evidence>
<keyword evidence="1" id="KW-1133">Transmembrane helix</keyword>